<dbReference type="AlphaFoldDB" id="A0A3B0R487"/>
<gene>
    <name evidence="10" type="ORF">MNBD_ALPHA02-2094</name>
</gene>
<dbReference type="SUPFAM" id="SSF102114">
    <property type="entry name" value="Radical SAM enzymes"/>
    <property type="match status" value="1"/>
</dbReference>
<dbReference type="InterPro" id="IPR023404">
    <property type="entry name" value="rSAM_horseshoe"/>
</dbReference>
<evidence type="ECO:0000256" key="6">
    <source>
        <dbReference type="ARBA" id="ARBA00023004"/>
    </source>
</evidence>
<keyword evidence="3" id="KW-0808">Transferase</keyword>
<evidence type="ECO:0000256" key="2">
    <source>
        <dbReference type="ARBA" id="ARBA00022603"/>
    </source>
</evidence>
<protein>
    <submittedName>
        <fullName evidence="10">Uncharacterized protein</fullName>
    </submittedName>
</protein>
<accession>A0A3B0R487</accession>
<feature type="domain" description="Radical SAM core" evidence="9">
    <location>
        <begin position="224"/>
        <end position="462"/>
    </location>
</feature>
<evidence type="ECO:0000313" key="10">
    <source>
        <dbReference type="EMBL" id="VAV86457.1"/>
    </source>
</evidence>
<keyword evidence="6" id="KW-0408">Iron</keyword>
<dbReference type="GO" id="GO:0031419">
    <property type="term" value="F:cobalamin binding"/>
    <property type="evidence" value="ECO:0007669"/>
    <property type="project" value="InterPro"/>
</dbReference>
<proteinExistence type="predicted"/>
<evidence type="ECO:0000256" key="1">
    <source>
        <dbReference type="ARBA" id="ARBA00001966"/>
    </source>
</evidence>
<evidence type="ECO:0000256" key="7">
    <source>
        <dbReference type="ARBA" id="ARBA00023014"/>
    </source>
</evidence>
<evidence type="ECO:0000256" key="5">
    <source>
        <dbReference type="ARBA" id="ARBA00022723"/>
    </source>
</evidence>
<dbReference type="CDD" id="cd01335">
    <property type="entry name" value="Radical_SAM"/>
    <property type="match status" value="1"/>
</dbReference>
<dbReference type="GO" id="GO:0051539">
    <property type="term" value="F:4 iron, 4 sulfur cluster binding"/>
    <property type="evidence" value="ECO:0007669"/>
    <property type="project" value="UniProtKB-KW"/>
</dbReference>
<dbReference type="GO" id="GO:0046872">
    <property type="term" value="F:metal ion binding"/>
    <property type="evidence" value="ECO:0007669"/>
    <property type="project" value="UniProtKB-KW"/>
</dbReference>
<dbReference type="InterPro" id="IPR007197">
    <property type="entry name" value="rSAM"/>
</dbReference>
<dbReference type="PANTHER" id="PTHR43409:SF7">
    <property type="entry name" value="BLL1977 PROTEIN"/>
    <property type="match status" value="1"/>
</dbReference>
<dbReference type="InterPro" id="IPR006638">
    <property type="entry name" value="Elp3/MiaA/NifB-like_rSAM"/>
</dbReference>
<dbReference type="SFLD" id="SFLDG01123">
    <property type="entry name" value="methyltransferase_(Class_B)"/>
    <property type="match status" value="1"/>
</dbReference>
<comment type="cofactor">
    <cofactor evidence="1">
        <name>[4Fe-4S] cluster</name>
        <dbReference type="ChEBI" id="CHEBI:49883"/>
    </cofactor>
</comment>
<organism evidence="10">
    <name type="scientific">hydrothermal vent metagenome</name>
    <dbReference type="NCBI Taxonomy" id="652676"/>
    <lineage>
        <taxon>unclassified sequences</taxon>
        <taxon>metagenomes</taxon>
        <taxon>ecological metagenomes</taxon>
    </lineage>
</organism>
<dbReference type="EMBL" id="UOED01000005">
    <property type="protein sequence ID" value="VAV86457.1"/>
    <property type="molecule type" value="Genomic_DNA"/>
</dbReference>
<evidence type="ECO:0000256" key="4">
    <source>
        <dbReference type="ARBA" id="ARBA00022691"/>
    </source>
</evidence>
<keyword evidence="5" id="KW-0479">Metal-binding</keyword>
<dbReference type="InterPro" id="IPR006158">
    <property type="entry name" value="Cobalamin-bd"/>
</dbReference>
<dbReference type="GO" id="GO:0003824">
    <property type="term" value="F:catalytic activity"/>
    <property type="evidence" value="ECO:0007669"/>
    <property type="project" value="InterPro"/>
</dbReference>
<dbReference type="Gene3D" id="3.40.50.280">
    <property type="entry name" value="Cobalamin-binding domain"/>
    <property type="match status" value="1"/>
</dbReference>
<evidence type="ECO:0000256" key="3">
    <source>
        <dbReference type="ARBA" id="ARBA00022679"/>
    </source>
</evidence>
<dbReference type="SMART" id="SM00729">
    <property type="entry name" value="Elp3"/>
    <property type="match status" value="1"/>
</dbReference>
<sequence length="565" mass="65081">MTKPLKILFINFPTIPMHEVDLILAKKNAMPHTMVIPLGILYLSSNLKSKVQNVEVRVLDYLREVKTNPERYSDSAEMIRVLAGEMAGEFTPDLICYSMLFSIIHPFFNAAATAHKKIWPKATLVAGGNHTTNAVNAVMDHPDLDYAARGECDFAFPEFVRQLQKGDVPQVQGIYSRTHVEGRLPMPLADNPKNLDDLSFPDWDLLDIYSYIKADKGRATWRDEAHQETREISIMTTRGCPFSCTFCAAHTTMGRKMRYRSDDSVIAEMRLLNEKYGINLYIPEDDLFTANRKKVISLLQEINKFGRNIPNFEIQFPNALSVNTLFDDVMDALIEAGMQTTNVAIESGSPYVQRKIIKKNVKLDRAVEVVKYFRDRNVHVRCFFIAGFPEETREMIEETIQYARNLKTDWASFSIAVPLRGSEMYDQFIELGHIKDDISMWSTAIFRERLFDTPEISAEDLKELMYTANLEVNFLNNPNYIDQNWEKSIDLFKSMARDYPFQIFGWYMLMKSYEGAGHAEKAHAAEQKIYDWIEKDERAADIYYKYGHYLDSINYKSATAQALTN</sequence>
<dbReference type="SFLD" id="SFLDG01082">
    <property type="entry name" value="B12-binding_domain_containing"/>
    <property type="match status" value="1"/>
</dbReference>
<keyword evidence="4" id="KW-0949">S-adenosyl-L-methionine</keyword>
<dbReference type="InterPro" id="IPR051198">
    <property type="entry name" value="BchE-like"/>
</dbReference>
<dbReference type="Gene3D" id="3.80.30.20">
    <property type="entry name" value="tm_1862 like domain"/>
    <property type="match status" value="1"/>
</dbReference>
<dbReference type="InterPro" id="IPR034466">
    <property type="entry name" value="Methyltransferase_Class_B"/>
</dbReference>
<dbReference type="PANTHER" id="PTHR43409">
    <property type="entry name" value="ANAEROBIC MAGNESIUM-PROTOPORPHYRIN IX MONOMETHYL ESTER CYCLASE-RELATED"/>
    <property type="match status" value="1"/>
</dbReference>
<evidence type="ECO:0000259" key="9">
    <source>
        <dbReference type="PROSITE" id="PS51918"/>
    </source>
</evidence>
<name>A0A3B0R487_9ZZZZ</name>
<keyword evidence="2" id="KW-0489">Methyltransferase</keyword>
<dbReference type="SFLD" id="SFLDS00029">
    <property type="entry name" value="Radical_SAM"/>
    <property type="match status" value="1"/>
</dbReference>
<dbReference type="PROSITE" id="PS51918">
    <property type="entry name" value="RADICAL_SAM"/>
    <property type="match status" value="1"/>
</dbReference>
<feature type="domain" description="B12-binding" evidence="8">
    <location>
        <begin position="19"/>
        <end position="170"/>
    </location>
</feature>
<dbReference type="InterPro" id="IPR058240">
    <property type="entry name" value="rSAM_sf"/>
</dbReference>
<dbReference type="PROSITE" id="PS51332">
    <property type="entry name" value="B12_BINDING"/>
    <property type="match status" value="1"/>
</dbReference>
<keyword evidence="7" id="KW-0411">Iron-sulfur</keyword>
<dbReference type="Pfam" id="PF04055">
    <property type="entry name" value="Radical_SAM"/>
    <property type="match status" value="1"/>
</dbReference>
<evidence type="ECO:0000259" key="8">
    <source>
        <dbReference type="PROSITE" id="PS51332"/>
    </source>
</evidence>
<reference evidence="10" key="1">
    <citation type="submission" date="2018-06" db="EMBL/GenBank/DDBJ databases">
        <authorList>
            <person name="Zhirakovskaya E."/>
        </authorList>
    </citation>
    <scope>NUCLEOTIDE SEQUENCE</scope>
</reference>